<reference evidence="2 3" key="1">
    <citation type="submission" date="2017-07" db="EMBL/GenBank/DDBJ databases">
        <title>A draft genome sequence of Gluconacetobacter entanii LTH 4560.</title>
        <authorList>
            <person name="Skraban J."/>
            <person name="Cleenwerck I."/>
            <person name="Vandamme P."/>
            <person name="Trcek J."/>
        </authorList>
    </citation>
    <scope>NUCLEOTIDE SEQUENCE [LARGE SCALE GENOMIC DNA]</scope>
    <source>
        <strain evidence="2 3">LTH 4560</strain>
    </source>
</reference>
<keyword evidence="2" id="KW-0808">Transferase</keyword>
<accession>A0A318PUW8</accession>
<gene>
    <name evidence="2" type="ORF">CFR72_12960</name>
</gene>
<proteinExistence type="predicted"/>
<dbReference type="Pfam" id="PF00583">
    <property type="entry name" value="Acetyltransf_1"/>
    <property type="match status" value="1"/>
</dbReference>
<dbReference type="OrthoDB" id="6182349at2"/>
<dbReference type="InterPro" id="IPR000182">
    <property type="entry name" value="GNAT_dom"/>
</dbReference>
<dbReference type="InterPro" id="IPR016890">
    <property type="entry name" value="UCP028520"/>
</dbReference>
<name>A0A318PUW8_9PROT</name>
<dbReference type="Proteomes" id="UP000248301">
    <property type="component" value="Unassembled WGS sequence"/>
</dbReference>
<dbReference type="AlphaFoldDB" id="A0A318PUW8"/>
<dbReference type="Gene3D" id="3.40.630.30">
    <property type="match status" value="1"/>
</dbReference>
<dbReference type="EMBL" id="NKUF01000038">
    <property type="protein sequence ID" value="PYD62352.1"/>
    <property type="molecule type" value="Genomic_DNA"/>
</dbReference>
<dbReference type="SUPFAM" id="SSF55729">
    <property type="entry name" value="Acyl-CoA N-acyltransferases (Nat)"/>
    <property type="match status" value="1"/>
</dbReference>
<protein>
    <submittedName>
        <fullName evidence="2">GNAT family N-acetyltransferase</fullName>
    </submittedName>
</protein>
<evidence type="ECO:0000259" key="1">
    <source>
        <dbReference type="PROSITE" id="PS51186"/>
    </source>
</evidence>
<comment type="caution">
    <text evidence="2">The sequence shown here is derived from an EMBL/GenBank/DDBJ whole genome shotgun (WGS) entry which is preliminary data.</text>
</comment>
<dbReference type="GO" id="GO:0016747">
    <property type="term" value="F:acyltransferase activity, transferring groups other than amino-acyl groups"/>
    <property type="evidence" value="ECO:0007669"/>
    <property type="project" value="InterPro"/>
</dbReference>
<dbReference type="InterPro" id="IPR016181">
    <property type="entry name" value="Acyl_CoA_acyltransferase"/>
</dbReference>
<dbReference type="PROSITE" id="PS51186">
    <property type="entry name" value="GNAT"/>
    <property type="match status" value="1"/>
</dbReference>
<sequence>MSCFRRLLQQAFYARYIGEAEAFLLAFDQDADYDSPNFLWFRERFRRFVYVDRIVVSPSARGHGYARALYNDLFNHALRAGHSHVVCEVNLGPPNLVSDAFHAALGFREIGQGVLSSSAKTVRYLCIELGENSLIRTE</sequence>
<evidence type="ECO:0000313" key="2">
    <source>
        <dbReference type="EMBL" id="PYD62352.1"/>
    </source>
</evidence>
<evidence type="ECO:0000313" key="3">
    <source>
        <dbReference type="Proteomes" id="UP000248301"/>
    </source>
</evidence>
<feature type="domain" description="N-acetyltransferase" evidence="1">
    <location>
        <begin position="1"/>
        <end position="130"/>
    </location>
</feature>
<organism evidence="2 3">
    <name type="scientific">Gluconacetobacter entanii</name>
    <dbReference type="NCBI Taxonomy" id="108528"/>
    <lineage>
        <taxon>Bacteria</taxon>
        <taxon>Pseudomonadati</taxon>
        <taxon>Pseudomonadota</taxon>
        <taxon>Alphaproteobacteria</taxon>
        <taxon>Acetobacterales</taxon>
        <taxon>Acetobacteraceae</taxon>
        <taxon>Gluconacetobacter</taxon>
    </lineage>
</organism>
<dbReference type="PIRSF" id="PIRSF028520">
    <property type="entry name" value="UCP028520"/>
    <property type="match status" value="1"/>
</dbReference>
<dbReference type="CDD" id="cd04301">
    <property type="entry name" value="NAT_SF"/>
    <property type="match status" value="1"/>
</dbReference>